<evidence type="ECO:0000256" key="6">
    <source>
        <dbReference type="PIRSR" id="PIRSR000137-2"/>
    </source>
</evidence>
<dbReference type="Gene3D" id="3.30.560.10">
    <property type="entry name" value="Glucose Oxidase, domain 3"/>
    <property type="match status" value="1"/>
</dbReference>
<feature type="transmembrane region" description="Helical" evidence="7">
    <location>
        <begin position="28"/>
        <end position="46"/>
    </location>
</feature>
<evidence type="ECO:0000256" key="2">
    <source>
        <dbReference type="ARBA" id="ARBA00010790"/>
    </source>
</evidence>
<comment type="cofactor">
    <cofactor evidence="1 6">
        <name>FAD</name>
        <dbReference type="ChEBI" id="CHEBI:57692"/>
    </cofactor>
</comment>
<dbReference type="PROSITE" id="PS00624">
    <property type="entry name" value="GMC_OXRED_2"/>
    <property type="match status" value="1"/>
</dbReference>
<dbReference type="Gene3D" id="3.50.50.60">
    <property type="entry name" value="FAD/NAD(P)-binding domain"/>
    <property type="match status" value="1"/>
</dbReference>
<dbReference type="PANTHER" id="PTHR11552">
    <property type="entry name" value="GLUCOSE-METHANOL-CHOLINE GMC OXIDOREDUCTASE"/>
    <property type="match status" value="1"/>
</dbReference>
<feature type="active site" description="Proton acceptor" evidence="5">
    <location>
        <position position="620"/>
    </location>
</feature>
<dbReference type="AlphaFoldDB" id="A0A550CHY0"/>
<dbReference type="SUPFAM" id="SSF51905">
    <property type="entry name" value="FAD/NAD(P)-binding domain"/>
    <property type="match status" value="1"/>
</dbReference>
<dbReference type="InterPro" id="IPR007867">
    <property type="entry name" value="GMC_OxRtase_C"/>
</dbReference>
<feature type="binding site" evidence="6">
    <location>
        <begin position="84"/>
        <end position="85"/>
    </location>
    <ligand>
        <name>FAD</name>
        <dbReference type="ChEBI" id="CHEBI:57692"/>
    </ligand>
</feature>
<evidence type="ECO:0000256" key="7">
    <source>
        <dbReference type="SAM" id="Phobius"/>
    </source>
</evidence>
<feature type="domain" description="Glucose-methanol-choline oxidoreductase N-terminal" evidence="8">
    <location>
        <begin position="342"/>
        <end position="356"/>
    </location>
</feature>
<sequence>MVDHVLIQQRLGALVASLFAPRAARRRLAWASAGLAALTLIIRFYARHPRLKGLESLGSTARKLRSDAVVDFGEYDFIIVGGGTSGCVLASRLSEDPSVRVLVLEAGGSGKALLLTRWPSTFGLLFRGKHDYAIYTEPQPHAGGKRKFWPRGKMLGGCSSINAMMAQYGAPQDFDDWARVNEDPSWAWSNLQRYFAKFEKCLPDARYHTEDMSYRGTTGPMRVGFFNHATELGAAFINACVNAGIPHTQDFNGPNGTTGVSRIMTYVDEKRRRVSSETAYLTPDVLARDNLRVVTNAQVTKILFDQASGADGPRATGVEFAYAKNGPRFRAFAKKEVIVSAGAVHSPQILLLSGLGPAGDLVQHGIPVVRDMPAVGDNLVDHPILDLYFKDKLNASLKFLKPANISDAFKLVCAVFRYLVLKKGGPLATNLGESAAFIRADDQGLFPNAEEKLGDALSEAGAPDLELFTTPFAYKEHGDVAFDVHTFAMHCYVLSSGSIRLRSSDPWAPPVVNPNYLQDTRDLALLRRGARFLLRIAQTAPLVDKLDNACTRPDLDHSTHNLSDTELDHLIRDRCETVYHPARTCRMAPDGVVDNRLRVHGIRGLRVCDASVFTNIVSGHTAGACYAIAEKLADDLKAEYAVQRTKTE</sequence>
<accession>A0A550CHY0</accession>
<dbReference type="STRING" id="97359.A0A550CHY0"/>
<keyword evidence="3" id="KW-0285">Flavoprotein</keyword>
<keyword evidence="7" id="KW-0812">Transmembrane</keyword>
<organism evidence="9 10">
    <name type="scientific">Schizophyllum amplum</name>
    <dbReference type="NCBI Taxonomy" id="97359"/>
    <lineage>
        <taxon>Eukaryota</taxon>
        <taxon>Fungi</taxon>
        <taxon>Dikarya</taxon>
        <taxon>Basidiomycota</taxon>
        <taxon>Agaricomycotina</taxon>
        <taxon>Agaricomycetes</taxon>
        <taxon>Agaricomycetidae</taxon>
        <taxon>Agaricales</taxon>
        <taxon>Schizophyllaceae</taxon>
        <taxon>Schizophyllum</taxon>
    </lineage>
</organism>
<gene>
    <name evidence="9" type="ORF">BD626DRAFT_252195</name>
</gene>
<dbReference type="GO" id="GO:0016614">
    <property type="term" value="F:oxidoreductase activity, acting on CH-OH group of donors"/>
    <property type="evidence" value="ECO:0007669"/>
    <property type="project" value="InterPro"/>
</dbReference>
<evidence type="ECO:0000256" key="1">
    <source>
        <dbReference type="ARBA" id="ARBA00001974"/>
    </source>
</evidence>
<dbReference type="Proteomes" id="UP000320762">
    <property type="component" value="Unassembled WGS sequence"/>
</dbReference>
<evidence type="ECO:0000259" key="8">
    <source>
        <dbReference type="PROSITE" id="PS00624"/>
    </source>
</evidence>
<dbReference type="EMBL" id="VDMD01000007">
    <property type="protein sequence ID" value="TRM64412.1"/>
    <property type="molecule type" value="Genomic_DNA"/>
</dbReference>
<proteinExistence type="inferred from homology"/>
<dbReference type="Pfam" id="PF00732">
    <property type="entry name" value="GMC_oxred_N"/>
    <property type="match status" value="1"/>
</dbReference>
<dbReference type="InterPro" id="IPR012132">
    <property type="entry name" value="GMC_OxRdtase"/>
</dbReference>
<dbReference type="SUPFAM" id="SSF54373">
    <property type="entry name" value="FAD-linked reductases, C-terminal domain"/>
    <property type="match status" value="1"/>
</dbReference>
<feature type="active site" description="Proton donor" evidence="5">
    <location>
        <position position="580"/>
    </location>
</feature>
<evidence type="ECO:0000313" key="10">
    <source>
        <dbReference type="Proteomes" id="UP000320762"/>
    </source>
</evidence>
<comment type="similarity">
    <text evidence="2">Belongs to the GMC oxidoreductase family.</text>
</comment>
<evidence type="ECO:0000256" key="4">
    <source>
        <dbReference type="ARBA" id="ARBA00022827"/>
    </source>
</evidence>
<keyword evidence="10" id="KW-1185">Reference proteome</keyword>
<dbReference type="InterPro" id="IPR036188">
    <property type="entry name" value="FAD/NAD-bd_sf"/>
</dbReference>
<keyword evidence="7" id="KW-1133">Transmembrane helix</keyword>
<dbReference type="PANTHER" id="PTHR11552:SF147">
    <property type="entry name" value="CHOLINE DEHYDROGENASE, MITOCHONDRIAL"/>
    <property type="match status" value="1"/>
</dbReference>
<evidence type="ECO:0000256" key="5">
    <source>
        <dbReference type="PIRSR" id="PIRSR000137-1"/>
    </source>
</evidence>
<dbReference type="GO" id="GO:0050660">
    <property type="term" value="F:flavin adenine dinucleotide binding"/>
    <property type="evidence" value="ECO:0007669"/>
    <property type="project" value="InterPro"/>
</dbReference>
<evidence type="ECO:0000313" key="9">
    <source>
        <dbReference type="EMBL" id="TRM64412.1"/>
    </source>
</evidence>
<keyword evidence="7" id="KW-0472">Membrane</keyword>
<keyword evidence="4 6" id="KW-0274">FAD</keyword>
<name>A0A550CHY0_9AGAR</name>
<dbReference type="OrthoDB" id="269227at2759"/>
<evidence type="ECO:0000256" key="3">
    <source>
        <dbReference type="ARBA" id="ARBA00022630"/>
    </source>
</evidence>
<reference evidence="9 10" key="1">
    <citation type="journal article" date="2019" name="New Phytol.">
        <title>Comparative genomics reveals unique wood-decay strategies and fruiting body development in the Schizophyllaceae.</title>
        <authorList>
            <person name="Almasi E."/>
            <person name="Sahu N."/>
            <person name="Krizsan K."/>
            <person name="Balint B."/>
            <person name="Kovacs G.M."/>
            <person name="Kiss B."/>
            <person name="Cseklye J."/>
            <person name="Drula E."/>
            <person name="Henrissat B."/>
            <person name="Nagy I."/>
            <person name="Chovatia M."/>
            <person name="Adam C."/>
            <person name="LaButti K."/>
            <person name="Lipzen A."/>
            <person name="Riley R."/>
            <person name="Grigoriev I.V."/>
            <person name="Nagy L.G."/>
        </authorList>
    </citation>
    <scope>NUCLEOTIDE SEQUENCE [LARGE SCALE GENOMIC DNA]</scope>
    <source>
        <strain evidence="9 10">NL-1724</strain>
    </source>
</reference>
<feature type="binding site" evidence="6">
    <location>
        <position position="299"/>
    </location>
    <ligand>
        <name>FAD</name>
        <dbReference type="ChEBI" id="CHEBI:57692"/>
    </ligand>
</feature>
<protein>
    <submittedName>
        <fullName evidence="9">GMC oxidoreductase-domain-containing protein</fullName>
    </submittedName>
</protein>
<comment type="caution">
    <text evidence="9">The sequence shown here is derived from an EMBL/GenBank/DDBJ whole genome shotgun (WGS) entry which is preliminary data.</text>
</comment>
<dbReference type="PIRSF" id="PIRSF000137">
    <property type="entry name" value="Alcohol_oxidase"/>
    <property type="match status" value="1"/>
</dbReference>
<dbReference type="Pfam" id="PF05199">
    <property type="entry name" value="GMC_oxred_C"/>
    <property type="match status" value="1"/>
</dbReference>
<dbReference type="InterPro" id="IPR000172">
    <property type="entry name" value="GMC_OxRdtase_N"/>
</dbReference>